<dbReference type="Proteomes" id="UP000187891">
    <property type="component" value="Unassembled WGS sequence"/>
</dbReference>
<organism evidence="1 2">
    <name type="scientific">Agrobacterium rosae</name>
    <dbReference type="NCBI Taxonomy" id="1972867"/>
    <lineage>
        <taxon>Bacteria</taxon>
        <taxon>Pseudomonadati</taxon>
        <taxon>Pseudomonadota</taxon>
        <taxon>Alphaproteobacteria</taxon>
        <taxon>Hyphomicrobiales</taxon>
        <taxon>Rhizobiaceae</taxon>
        <taxon>Rhizobium/Agrobacterium group</taxon>
        <taxon>Agrobacterium</taxon>
    </lineage>
</organism>
<gene>
    <name evidence="1" type="ORF">DSM25559_2810</name>
</gene>
<evidence type="ECO:0000313" key="2">
    <source>
        <dbReference type="Proteomes" id="UP000187891"/>
    </source>
</evidence>
<name>A0A1R3TR17_9HYPH</name>
<reference evidence="2" key="1">
    <citation type="submission" date="2016-10" db="EMBL/GenBank/DDBJ databases">
        <authorList>
            <person name="Wibberg D."/>
        </authorList>
    </citation>
    <scope>NUCLEOTIDE SEQUENCE [LARGE SCALE GENOMIC DNA]</scope>
</reference>
<dbReference type="EMBL" id="FMUE01000006">
    <property type="protein sequence ID" value="SCX26209.1"/>
    <property type="molecule type" value="Genomic_DNA"/>
</dbReference>
<sequence>MPGKCLLHLAGMVEVLAFAGPVTTALSRYLSGRPVPCLANGKRWVHGNGPFWKMPLVDTGLRTVGVPRVAPLCFENTGIMREGGMAWRKK</sequence>
<proteinExistence type="predicted"/>
<accession>A0A1R3TR17</accession>
<dbReference type="AlphaFoldDB" id="A0A1R3TR17"/>
<protein>
    <submittedName>
        <fullName evidence="1">Uncharacterized protein</fullName>
    </submittedName>
</protein>
<evidence type="ECO:0000313" key="1">
    <source>
        <dbReference type="EMBL" id="SCX26209.1"/>
    </source>
</evidence>